<evidence type="ECO:0000259" key="3">
    <source>
        <dbReference type="PROSITE" id="PS50048"/>
    </source>
</evidence>
<dbReference type="InterPro" id="IPR036864">
    <property type="entry name" value="Zn2-C6_fun-type_DNA-bd_sf"/>
</dbReference>
<protein>
    <recommendedName>
        <fullName evidence="3">Zn(2)-C6 fungal-type domain-containing protein</fullName>
    </recommendedName>
</protein>
<dbReference type="PROSITE" id="PS00463">
    <property type="entry name" value="ZN2_CY6_FUNGAL_1"/>
    <property type="match status" value="1"/>
</dbReference>
<dbReference type="PANTHER" id="PTHR47657:SF14">
    <property type="entry name" value="ZN(2)-C6 FUNGAL-TYPE DOMAIN-CONTAINING PROTEIN"/>
    <property type="match status" value="1"/>
</dbReference>
<dbReference type="InterPro" id="IPR052400">
    <property type="entry name" value="Zn2-C6_fungal_TF"/>
</dbReference>
<evidence type="ECO:0000313" key="5">
    <source>
        <dbReference type="Proteomes" id="UP001303473"/>
    </source>
</evidence>
<dbReference type="CDD" id="cd00067">
    <property type="entry name" value="GAL4"/>
    <property type="match status" value="1"/>
</dbReference>
<dbReference type="PANTHER" id="PTHR47657">
    <property type="entry name" value="STEROL REGULATORY ELEMENT-BINDING PROTEIN ECM22"/>
    <property type="match status" value="1"/>
</dbReference>
<dbReference type="Proteomes" id="UP001303473">
    <property type="component" value="Unassembled WGS sequence"/>
</dbReference>
<dbReference type="SMART" id="SM00066">
    <property type="entry name" value="GAL4"/>
    <property type="match status" value="1"/>
</dbReference>
<keyword evidence="1" id="KW-0539">Nucleus</keyword>
<evidence type="ECO:0000256" key="2">
    <source>
        <dbReference type="SAM" id="MobiDB-lite"/>
    </source>
</evidence>
<dbReference type="GO" id="GO:0000981">
    <property type="term" value="F:DNA-binding transcription factor activity, RNA polymerase II-specific"/>
    <property type="evidence" value="ECO:0007669"/>
    <property type="project" value="InterPro"/>
</dbReference>
<dbReference type="AlphaFoldDB" id="A0AAN6NID0"/>
<feature type="compositionally biased region" description="Low complexity" evidence="2">
    <location>
        <begin position="71"/>
        <end position="86"/>
    </location>
</feature>
<sequence>MNADRRDNHQQHAKPLGPRLYHKKSRAGCLRCKARRVKCDEKRPACTGCSRHLVECVYPTNRGKSPRKRGGSSSEPEASSSSSSAALNVLQANHHQRGLPPSYTTTSINSSSHNVETPDPSVSPGLSFAAAPSPLPITAHPPSPGLSAPQAPSPTITLNPPSPHHNQSSSFPALSNTNTPSAHASSASPPFTEDIITDPPESKERRMWELRLLHNYVEMIATVRPPPPGTSFTSSPSPGPAVQFFFGREIPLMAFEPGHESILYAMLAYSALNLWTRCPPGDSPEKGRLWVLQQTYLGMALREQRKIVSSQALTPDNADYLCMSSLTIMSHAFASVQTTTLCHHHHHHQEEGSEEAWQPPLEWLKIGRGTGGVFMAARRLLPSSSNGRITRFLNSPPRFDPDDIFRESNRADLMWLLDSPEGEGEGEGWGGKDSESSSRGGEDDDVAGGEEDKITMAIYRRVLSYVGWVRNAIRVGEAEFVTQRRLAAFSVWIPDIFHDFLQQRRPRALVCLAWFFSLWIRYDHLWTINGAGKRQVLGIYHHALENAPRWKTKLDPILQEYGLR</sequence>
<feature type="compositionally biased region" description="Polar residues" evidence="2">
    <location>
        <begin position="102"/>
        <end position="115"/>
    </location>
</feature>
<dbReference type="EMBL" id="MU853753">
    <property type="protein sequence ID" value="KAK3946080.1"/>
    <property type="molecule type" value="Genomic_DNA"/>
</dbReference>
<gene>
    <name evidence="4" type="ORF">QBC46DRAFT_425094</name>
</gene>
<feature type="compositionally biased region" description="Low complexity" evidence="2">
    <location>
        <begin position="164"/>
        <end position="190"/>
    </location>
</feature>
<feature type="region of interest" description="Disordered" evidence="2">
    <location>
        <begin position="420"/>
        <end position="448"/>
    </location>
</feature>
<evidence type="ECO:0000256" key="1">
    <source>
        <dbReference type="ARBA" id="ARBA00023242"/>
    </source>
</evidence>
<evidence type="ECO:0000313" key="4">
    <source>
        <dbReference type="EMBL" id="KAK3946080.1"/>
    </source>
</evidence>
<dbReference type="Gene3D" id="4.10.240.10">
    <property type="entry name" value="Zn(2)-C6 fungal-type DNA-binding domain"/>
    <property type="match status" value="1"/>
</dbReference>
<proteinExistence type="predicted"/>
<feature type="domain" description="Zn(2)-C6 fungal-type" evidence="3">
    <location>
        <begin position="28"/>
        <end position="58"/>
    </location>
</feature>
<organism evidence="4 5">
    <name type="scientific">Diplogelasinospora grovesii</name>
    <dbReference type="NCBI Taxonomy" id="303347"/>
    <lineage>
        <taxon>Eukaryota</taxon>
        <taxon>Fungi</taxon>
        <taxon>Dikarya</taxon>
        <taxon>Ascomycota</taxon>
        <taxon>Pezizomycotina</taxon>
        <taxon>Sordariomycetes</taxon>
        <taxon>Sordariomycetidae</taxon>
        <taxon>Sordariales</taxon>
        <taxon>Diplogelasinosporaceae</taxon>
        <taxon>Diplogelasinospora</taxon>
    </lineage>
</organism>
<dbReference type="InterPro" id="IPR001138">
    <property type="entry name" value="Zn2Cys6_DnaBD"/>
</dbReference>
<accession>A0AAN6NID0</accession>
<dbReference type="GO" id="GO:0008270">
    <property type="term" value="F:zinc ion binding"/>
    <property type="evidence" value="ECO:0007669"/>
    <property type="project" value="InterPro"/>
</dbReference>
<dbReference type="Pfam" id="PF00172">
    <property type="entry name" value="Zn_clus"/>
    <property type="match status" value="1"/>
</dbReference>
<name>A0AAN6NID0_9PEZI</name>
<dbReference type="PROSITE" id="PS50048">
    <property type="entry name" value="ZN2_CY6_FUNGAL_2"/>
    <property type="match status" value="1"/>
</dbReference>
<reference evidence="5" key="1">
    <citation type="journal article" date="2023" name="Mol. Phylogenet. Evol.">
        <title>Genome-scale phylogeny and comparative genomics of the fungal order Sordariales.</title>
        <authorList>
            <person name="Hensen N."/>
            <person name="Bonometti L."/>
            <person name="Westerberg I."/>
            <person name="Brannstrom I.O."/>
            <person name="Guillou S."/>
            <person name="Cros-Aarteil S."/>
            <person name="Calhoun S."/>
            <person name="Haridas S."/>
            <person name="Kuo A."/>
            <person name="Mondo S."/>
            <person name="Pangilinan J."/>
            <person name="Riley R."/>
            <person name="LaButti K."/>
            <person name="Andreopoulos B."/>
            <person name="Lipzen A."/>
            <person name="Chen C."/>
            <person name="Yan M."/>
            <person name="Daum C."/>
            <person name="Ng V."/>
            <person name="Clum A."/>
            <person name="Steindorff A."/>
            <person name="Ohm R.A."/>
            <person name="Martin F."/>
            <person name="Silar P."/>
            <person name="Natvig D.O."/>
            <person name="Lalanne C."/>
            <person name="Gautier V."/>
            <person name="Ament-Velasquez S.L."/>
            <person name="Kruys A."/>
            <person name="Hutchinson M.I."/>
            <person name="Powell A.J."/>
            <person name="Barry K."/>
            <person name="Miller A.N."/>
            <person name="Grigoriev I.V."/>
            <person name="Debuchy R."/>
            <person name="Gladieux P."/>
            <person name="Hiltunen Thoren M."/>
            <person name="Johannesson H."/>
        </authorList>
    </citation>
    <scope>NUCLEOTIDE SEQUENCE [LARGE SCALE GENOMIC DNA]</scope>
    <source>
        <strain evidence="5">CBS 340.73</strain>
    </source>
</reference>
<keyword evidence="5" id="KW-1185">Reference proteome</keyword>
<comment type="caution">
    <text evidence="4">The sequence shown here is derived from an EMBL/GenBank/DDBJ whole genome shotgun (WGS) entry which is preliminary data.</text>
</comment>
<feature type="compositionally biased region" description="Basic and acidic residues" evidence="2">
    <location>
        <begin position="1"/>
        <end position="10"/>
    </location>
</feature>
<feature type="compositionally biased region" description="Pro residues" evidence="2">
    <location>
        <begin position="133"/>
        <end position="144"/>
    </location>
</feature>
<dbReference type="SUPFAM" id="SSF57701">
    <property type="entry name" value="Zn2/Cys6 DNA-binding domain"/>
    <property type="match status" value="1"/>
</dbReference>
<feature type="region of interest" description="Disordered" evidence="2">
    <location>
        <begin position="1"/>
        <end position="20"/>
    </location>
</feature>
<feature type="region of interest" description="Disordered" evidence="2">
    <location>
        <begin position="60"/>
        <end position="200"/>
    </location>
</feature>